<dbReference type="AlphaFoldDB" id="A0A2I0U619"/>
<reference evidence="3" key="1">
    <citation type="submission" date="2017-11" db="EMBL/GenBank/DDBJ databases">
        <authorList>
            <person name="Lima N.C."/>
            <person name="Parody-Merino A.M."/>
            <person name="Battley P.F."/>
            <person name="Fidler A.E."/>
            <person name="Prosdocimi F."/>
        </authorList>
    </citation>
    <scope>NUCLEOTIDE SEQUENCE [LARGE SCALE GENOMIC DNA]</scope>
</reference>
<proteinExistence type="predicted"/>
<evidence type="ECO:0000313" key="2">
    <source>
        <dbReference type="EMBL" id="PKU41540.1"/>
    </source>
</evidence>
<dbReference type="EMBL" id="KZ506105">
    <property type="protein sequence ID" value="PKU41540.1"/>
    <property type="molecule type" value="Genomic_DNA"/>
</dbReference>
<dbReference type="Proteomes" id="UP000233556">
    <property type="component" value="Unassembled WGS sequence"/>
</dbReference>
<protein>
    <submittedName>
        <fullName evidence="2">Uncharacterized protein</fullName>
    </submittedName>
</protein>
<accession>A0A2I0U619</accession>
<evidence type="ECO:0000313" key="3">
    <source>
        <dbReference type="Proteomes" id="UP000233556"/>
    </source>
</evidence>
<reference evidence="3" key="2">
    <citation type="submission" date="2017-12" db="EMBL/GenBank/DDBJ databases">
        <title>Genome sequence of the Bar-tailed Godwit (Limosa lapponica baueri).</title>
        <authorList>
            <person name="Lima N.C.B."/>
            <person name="Parody-Merino A.M."/>
            <person name="Battley P.F."/>
            <person name="Fidler A.E."/>
            <person name="Prosdocimi F."/>
        </authorList>
    </citation>
    <scope>NUCLEOTIDE SEQUENCE [LARGE SCALE GENOMIC DNA]</scope>
</reference>
<feature type="compositionally biased region" description="Basic and acidic residues" evidence="1">
    <location>
        <begin position="144"/>
        <end position="163"/>
    </location>
</feature>
<organism evidence="2 3">
    <name type="scientific">Limosa lapponica baueri</name>
    <dbReference type="NCBI Taxonomy" id="1758121"/>
    <lineage>
        <taxon>Eukaryota</taxon>
        <taxon>Metazoa</taxon>
        <taxon>Chordata</taxon>
        <taxon>Craniata</taxon>
        <taxon>Vertebrata</taxon>
        <taxon>Euteleostomi</taxon>
        <taxon>Archelosauria</taxon>
        <taxon>Archosauria</taxon>
        <taxon>Dinosauria</taxon>
        <taxon>Saurischia</taxon>
        <taxon>Theropoda</taxon>
        <taxon>Coelurosauria</taxon>
        <taxon>Aves</taxon>
        <taxon>Neognathae</taxon>
        <taxon>Neoaves</taxon>
        <taxon>Charadriiformes</taxon>
        <taxon>Scolopacidae</taxon>
        <taxon>Limosa</taxon>
    </lineage>
</organism>
<sequence length="172" mass="18509">MAPACISQGSWKITFELPSTLAEDLFSPEEHYVVPEEFKSGGLHFWWYIKAVVRQEMMQELATPPPVPARGTPALTMTTATIPASTMSTVTTPASPTTSTAATQTPSELVQVAPVTRKQKRKSAHSSAPYDKDQLKPDNMGESSSDKDAGESPSKEDKGKDPSKANQGESPS</sequence>
<feature type="region of interest" description="Disordered" evidence="1">
    <location>
        <begin position="80"/>
        <end position="172"/>
    </location>
</feature>
<evidence type="ECO:0000256" key="1">
    <source>
        <dbReference type="SAM" id="MobiDB-lite"/>
    </source>
</evidence>
<gene>
    <name evidence="2" type="ORF">llap_8164</name>
</gene>
<name>A0A2I0U619_LIMLA</name>
<keyword evidence="3" id="KW-1185">Reference proteome</keyword>
<feature type="compositionally biased region" description="Low complexity" evidence="1">
    <location>
        <begin position="83"/>
        <end position="107"/>
    </location>
</feature>